<organism evidence="2 3">
    <name type="scientific">Cellulomonas cellasea</name>
    <dbReference type="NCBI Taxonomy" id="43670"/>
    <lineage>
        <taxon>Bacteria</taxon>
        <taxon>Bacillati</taxon>
        <taxon>Actinomycetota</taxon>
        <taxon>Actinomycetes</taxon>
        <taxon>Micrococcales</taxon>
        <taxon>Cellulomonadaceae</taxon>
        <taxon>Cellulomonas</taxon>
    </lineage>
</organism>
<dbReference type="EMBL" id="JACHVX010000001">
    <property type="protein sequence ID" value="MBB2921855.1"/>
    <property type="molecule type" value="Genomic_DNA"/>
</dbReference>
<evidence type="ECO:0000313" key="2">
    <source>
        <dbReference type="EMBL" id="MBB2921855.1"/>
    </source>
</evidence>
<keyword evidence="1" id="KW-1133">Transmembrane helix</keyword>
<dbReference type="AlphaFoldDB" id="A0A7W4UCU4"/>
<name>A0A7W4UCU4_9CELL</name>
<keyword evidence="1" id="KW-0812">Transmembrane</keyword>
<sequence length="246" mass="26243">MTALRARLSAARRDDAGLTLAEMLVTMMVTSLLMVLVVSLLTSVTRSFTRERSATDSTRAASVAMREVTRVVRSGTEIRVAGQSLNNPVFLAATRDSVVLRSYLDTSSATPRPIVARFEVTSTGALVEKRWNAVTSSGPYWTFTGLPAAPYQTTSAYWTNAAYSRTIARDLVTVAAGGAATFRYFDKDAVEVVPPAAGVLTVDQLRSIAAVQVNVTVQADKTGRAKPVTLQNTVGIPNLGISRVGA</sequence>
<keyword evidence="1" id="KW-0472">Membrane</keyword>
<dbReference type="Pfam" id="PF07963">
    <property type="entry name" value="N_methyl"/>
    <property type="match status" value="1"/>
</dbReference>
<accession>A0A7W4UCU4</accession>
<evidence type="ECO:0000256" key="1">
    <source>
        <dbReference type="SAM" id="Phobius"/>
    </source>
</evidence>
<feature type="transmembrane region" description="Helical" evidence="1">
    <location>
        <begin position="20"/>
        <end position="42"/>
    </location>
</feature>
<dbReference type="RefSeq" id="WP_183294797.1">
    <property type="nucleotide sequence ID" value="NZ_JACHVX010000001.1"/>
</dbReference>
<gene>
    <name evidence="2" type="ORF">FHR80_000749</name>
</gene>
<dbReference type="InterPro" id="IPR012902">
    <property type="entry name" value="N_methyl_site"/>
</dbReference>
<evidence type="ECO:0000313" key="3">
    <source>
        <dbReference type="Proteomes" id="UP000518206"/>
    </source>
</evidence>
<protein>
    <submittedName>
        <fullName evidence="2">Type II secretory pathway pseudopilin PulG</fullName>
    </submittedName>
</protein>
<comment type="caution">
    <text evidence="2">The sequence shown here is derived from an EMBL/GenBank/DDBJ whole genome shotgun (WGS) entry which is preliminary data.</text>
</comment>
<reference evidence="2 3" key="1">
    <citation type="submission" date="2020-08" db="EMBL/GenBank/DDBJ databases">
        <title>The Agave Microbiome: Exploring the role of microbial communities in plant adaptations to desert environments.</title>
        <authorList>
            <person name="Partida-Martinez L.P."/>
        </authorList>
    </citation>
    <scope>NUCLEOTIDE SEQUENCE [LARGE SCALE GENOMIC DNA]</scope>
    <source>
        <strain evidence="2 3">RAS26</strain>
    </source>
</reference>
<reference evidence="2 3" key="2">
    <citation type="submission" date="2020-08" db="EMBL/GenBank/DDBJ databases">
        <authorList>
            <person name="Partida-Martinez L."/>
            <person name="Huntemann M."/>
            <person name="Clum A."/>
            <person name="Wang J."/>
            <person name="Palaniappan K."/>
            <person name="Ritter S."/>
            <person name="Chen I.-M."/>
            <person name="Stamatis D."/>
            <person name="Reddy T."/>
            <person name="O'Malley R."/>
            <person name="Daum C."/>
            <person name="Shapiro N."/>
            <person name="Ivanova N."/>
            <person name="Kyrpides N."/>
            <person name="Woyke T."/>
        </authorList>
    </citation>
    <scope>NUCLEOTIDE SEQUENCE [LARGE SCALE GENOMIC DNA]</scope>
    <source>
        <strain evidence="2 3">RAS26</strain>
    </source>
</reference>
<proteinExistence type="predicted"/>
<dbReference type="Proteomes" id="UP000518206">
    <property type="component" value="Unassembled WGS sequence"/>
</dbReference>